<dbReference type="RefSeq" id="XP_033589130.1">
    <property type="nucleotide sequence ID" value="XM_033737272.1"/>
</dbReference>
<evidence type="ECO:0000313" key="2">
    <source>
        <dbReference type="EMBL" id="KAF2482560.1"/>
    </source>
</evidence>
<name>A0A6A6PR27_9PEZI</name>
<feature type="region of interest" description="Disordered" evidence="1">
    <location>
        <begin position="92"/>
        <end position="112"/>
    </location>
</feature>
<organism evidence="2 3">
    <name type="scientific">Neohortaea acidophila</name>
    <dbReference type="NCBI Taxonomy" id="245834"/>
    <lineage>
        <taxon>Eukaryota</taxon>
        <taxon>Fungi</taxon>
        <taxon>Dikarya</taxon>
        <taxon>Ascomycota</taxon>
        <taxon>Pezizomycotina</taxon>
        <taxon>Dothideomycetes</taxon>
        <taxon>Dothideomycetidae</taxon>
        <taxon>Mycosphaerellales</taxon>
        <taxon>Teratosphaeriaceae</taxon>
        <taxon>Neohortaea</taxon>
    </lineage>
</organism>
<keyword evidence="3" id="KW-1185">Reference proteome</keyword>
<dbReference type="GeneID" id="54478274"/>
<reference evidence="2" key="1">
    <citation type="journal article" date="2020" name="Stud. Mycol.">
        <title>101 Dothideomycetes genomes: a test case for predicting lifestyles and emergence of pathogens.</title>
        <authorList>
            <person name="Haridas S."/>
            <person name="Albert R."/>
            <person name="Binder M."/>
            <person name="Bloem J."/>
            <person name="Labutti K."/>
            <person name="Salamov A."/>
            <person name="Andreopoulos B."/>
            <person name="Baker S."/>
            <person name="Barry K."/>
            <person name="Bills G."/>
            <person name="Bluhm B."/>
            <person name="Cannon C."/>
            <person name="Castanera R."/>
            <person name="Culley D."/>
            <person name="Daum C."/>
            <person name="Ezra D."/>
            <person name="Gonzalez J."/>
            <person name="Henrissat B."/>
            <person name="Kuo A."/>
            <person name="Liang C."/>
            <person name="Lipzen A."/>
            <person name="Lutzoni F."/>
            <person name="Magnuson J."/>
            <person name="Mondo S."/>
            <person name="Nolan M."/>
            <person name="Ohm R."/>
            <person name="Pangilinan J."/>
            <person name="Park H.-J."/>
            <person name="Ramirez L."/>
            <person name="Alfaro M."/>
            <person name="Sun H."/>
            <person name="Tritt A."/>
            <person name="Yoshinaga Y."/>
            <person name="Zwiers L.-H."/>
            <person name="Turgeon B."/>
            <person name="Goodwin S."/>
            <person name="Spatafora J."/>
            <person name="Crous P."/>
            <person name="Grigoriev I."/>
        </authorList>
    </citation>
    <scope>NUCLEOTIDE SEQUENCE</scope>
    <source>
        <strain evidence="2">CBS 113389</strain>
    </source>
</reference>
<protein>
    <submittedName>
        <fullName evidence="2">Uncharacterized protein</fullName>
    </submittedName>
</protein>
<dbReference type="EMBL" id="MU001636">
    <property type="protein sequence ID" value="KAF2482560.1"/>
    <property type="molecule type" value="Genomic_DNA"/>
</dbReference>
<sequence>MASWRRNADAVEVNEVCGQHTQCRCYECVGLRKAANQLDNLDWHYNDEGARAIEKAQQAVWEARKVLFALHNPLTVTGMLHQFDKRMEMNRSQAGRAHYNERSHAETQQQNNGQYANVTTQDNEPHSQETGQWYDDDYDYDYGDGQFMVCDHCRGHGLPCNEAPVCEQCELSYTPCVHRWCPDNPHSSRDCPNPRCRYAHKDYLPVERDEGYIQDDYIILPGKLRGCRYDGKLSPQSAEGFNKRALEDQAIRHQKQGRRDFDRWVAEGAGTLDTLYCYCGKYCAKHNGIERSD</sequence>
<proteinExistence type="predicted"/>
<accession>A0A6A6PR27</accession>
<evidence type="ECO:0000313" key="3">
    <source>
        <dbReference type="Proteomes" id="UP000799767"/>
    </source>
</evidence>
<evidence type="ECO:0000256" key="1">
    <source>
        <dbReference type="SAM" id="MobiDB-lite"/>
    </source>
</evidence>
<dbReference type="OrthoDB" id="3632789at2759"/>
<dbReference type="AlphaFoldDB" id="A0A6A6PR27"/>
<gene>
    <name evidence="2" type="ORF">BDY17DRAFT_324836</name>
</gene>
<dbReference type="Proteomes" id="UP000799767">
    <property type="component" value="Unassembled WGS sequence"/>
</dbReference>